<keyword evidence="12" id="KW-0539">Nucleus</keyword>
<comment type="pathway">
    <text evidence="4">tRNA modification; 5-methoxycarbonylmethyl-2-thiouridine-tRNA biosynthesis.</text>
</comment>
<comment type="similarity">
    <text evidence="5">Belongs to the ELP4 family.</text>
</comment>
<dbReference type="CDD" id="cd19494">
    <property type="entry name" value="Elp4"/>
    <property type="match status" value="1"/>
</dbReference>
<dbReference type="InterPro" id="IPR018499">
    <property type="entry name" value="Tetraspanin/Peripherin"/>
</dbReference>
<dbReference type="SUPFAM" id="SSF48652">
    <property type="entry name" value="Tetraspanin"/>
    <property type="match status" value="1"/>
</dbReference>
<feature type="transmembrane region" description="Helical" evidence="14">
    <location>
        <begin position="392"/>
        <end position="416"/>
    </location>
</feature>
<evidence type="ECO:0000256" key="10">
    <source>
        <dbReference type="ARBA" id="ARBA00022989"/>
    </source>
</evidence>
<dbReference type="Gene3D" id="1.10.1450.10">
    <property type="entry name" value="Tetraspanin"/>
    <property type="match status" value="1"/>
</dbReference>
<protein>
    <recommendedName>
        <fullName evidence="6">Elongator complex protein 4</fullName>
    </recommendedName>
</protein>
<dbReference type="GO" id="GO:0033588">
    <property type="term" value="C:elongator holoenzyme complex"/>
    <property type="evidence" value="ECO:0007669"/>
    <property type="project" value="InterPro"/>
</dbReference>
<keyword evidence="7" id="KW-0963">Cytoplasm</keyword>
<evidence type="ECO:0000256" key="8">
    <source>
        <dbReference type="ARBA" id="ARBA00022692"/>
    </source>
</evidence>
<evidence type="ECO:0000256" key="11">
    <source>
        <dbReference type="ARBA" id="ARBA00023136"/>
    </source>
</evidence>
<feature type="region of interest" description="Disordered" evidence="13">
    <location>
        <begin position="611"/>
        <end position="653"/>
    </location>
</feature>
<keyword evidence="8 14" id="KW-0812">Transmembrane</keyword>
<dbReference type="Pfam" id="PF05625">
    <property type="entry name" value="PAXNEB"/>
    <property type="match status" value="1"/>
</dbReference>
<proteinExistence type="inferred from homology"/>
<evidence type="ECO:0000256" key="1">
    <source>
        <dbReference type="ARBA" id="ARBA00004123"/>
    </source>
</evidence>
<evidence type="ECO:0000256" key="4">
    <source>
        <dbReference type="ARBA" id="ARBA00005043"/>
    </source>
</evidence>
<dbReference type="GO" id="GO:0005737">
    <property type="term" value="C:cytoplasm"/>
    <property type="evidence" value="ECO:0007669"/>
    <property type="project" value="UniProtKB-SubCell"/>
</dbReference>
<keyword evidence="10 14" id="KW-1133">Transmembrane helix</keyword>
<dbReference type="GO" id="GO:0002098">
    <property type="term" value="P:tRNA wobble uridine modification"/>
    <property type="evidence" value="ECO:0007669"/>
    <property type="project" value="InterPro"/>
</dbReference>
<dbReference type="AlphaFoldDB" id="A0AAW2HS92"/>
<dbReference type="GO" id="GO:0008023">
    <property type="term" value="C:transcription elongation factor complex"/>
    <property type="evidence" value="ECO:0007669"/>
    <property type="project" value="TreeGrafter"/>
</dbReference>
<evidence type="ECO:0000256" key="3">
    <source>
        <dbReference type="ARBA" id="ARBA00004496"/>
    </source>
</evidence>
<evidence type="ECO:0000313" key="15">
    <source>
        <dbReference type="EMBL" id="KAL0272840.1"/>
    </source>
</evidence>
<dbReference type="Gene3D" id="3.40.50.300">
    <property type="entry name" value="P-loop containing nucleotide triphosphate hydrolases"/>
    <property type="match status" value="1"/>
</dbReference>
<organism evidence="15">
    <name type="scientific">Menopon gallinae</name>
    <name type="common">poultry shaft louse</name>
    <dbReference type="NCBI Taxonomy" id="328185"/>
    <lineage>
        <taxon>Eukaryota</taxon>
        <taxon>Metazoa</taxon>
        <taxon>Ecdysozoa</taxon>
        <taxon>Arthropoda</taxon>
        <taxon>Hexapoda</taxon>
        <taxon>Insecta</taxon>
        <taxon>Pterygota</taxon>
        <taxon>Neoptera</taxon>
        <taxon>Paraneoptera</taxon>
        <taxon>Psocodea</taxon>
        <taxon>Troctomorpha</taxon>
        <taxon>Phthiraptera</taxon>
        <taxon>Amblycera</taxon>
        <taxon>Menoponidae</taxon>
        <taxon>Menopon</taxon>
    </lineage>
</organism>
<feature type="transmembrane region" description="Helical" evidence="14">
    <location>
        <begin position="428"/>
        <end position="450"/>
    </location>
</feature>
<accession>A0AAW2HS92</accession>
<name>A0AAW2HS92_9NEOP</name>
<sequence>MANPRVPSFVKKGQPKPIQIPGTKTSLQNSQLLISSGISSFDSIIGGGLPVGSLVLIDEDSSGSLAKTFMKYFLAEGVASRQALHVCSKDIDPSRLINDLPAPVEREASEPTGDSNKDEEMTIAWRYQNMKVVSSEYTSQLHFGHHFDLMKTMDENMLKDSDISHWTNKKYMPFHPFEETDYALILQSIKEKLEKEQYLATSTPRERKILRLGLFQIGSPLWPMNKLPIFLYFLRGLVRNSYTTCMVTVPFHIYKDNFIKEQCIHLSDICVQLQSFAGTPLEENPSLRDYNGFFRILKWAAINGLVNGGTQTVDLAIKLRRRKLVIEKWKIQYKENRTLLGFWAVGLQKGNYWNFKLSGFCLILLGCVVLNDPPRILLSNLAVEPGTIPEPLLYYVALGFVTAGILVSTIAILGCWTSMGPESDCLMALYIFFLVLLLLFEISVGVIGSFCPQAFGAGMDRDQMVASLMNNYGVPGRDQYTAAVDLAQTIFECCGMQSGSDYDGSRWWKREQESKHELRVPRSCCFLQNTNSTNAFLDPMPVNLTLCQAKNNAKYQLGRHVKGCIDQLNNWFREHITIFLIIGLALVVVQLSVLLCAIIFCLRRKKGSLSRESDASSEQSTTTTTEKKRAGEDDKPEEKNGQENGFPIIANQRPSKQINSKRMNYSFRNFNFMDSEDCVDVKDSPMSSARGRCNRSREFASQARFTELRSIHCKMQMMCSTRQ</sequence>
<dbReference type="EMBL" id="JARGDH010000003">
    <property type="protein sequence ID" value="KAL0272840.1"/>
    <property type="molecule type" value="Genomic_DNA"/>
</dbReference>
<comment type="subcellular location">
    <subcellularLocation>
        <location evidence="3">Cytoplasm</location>
    </subcellularLocation>
    <subcellularLocation>
        <location evidence="2">Membrane</location>
        <topology evidence="2">Multi-pass membrane protein</topology>
    </subcellularLocation>
    <subcellularLocation>
        <location evidence="1">Nucleus</location>
    </subcellularLocation>
</comment>
<dbReference type="InterPro" id="IPR008952">
    <property type="entry name" value="Tetraspanin_EC2_sf"/>
</dbReference>
<dbReference type="GO" id="GO:0016020">
    <property type="term" value="C:membrane"/>
    <property type="evidence" value="ECO:0007669"/>
    <property type="project" value="UniProtKB-SubCell"/>
</dbReference>
<evidence type="ECO:0000256" key="13">
    <source>
        <dbReference type="SAM" id="MobiDB-lite"/>
    </source>
</evidence>
<gene>
    <name evidence="15" type="ORF">PYX00_005665</name>
</gene>
<dbReference type="InterPro" id="IPR027417">
    <property type="entry name" value="P-loop_NTPase"/>
</dbReference>
<evidence type="ECO:0000256" key="5">
    <source>
        <dbReference type="ARBA" id="ARBA00007573"/>
    </source>
</evidence>
<dbReference type="PANTHER" id="PTHR12896">
    <property type="entry name" value="PAX6 NEIGHBOR PROTEIN PAXNEB"/>
    <property type="match status" value="1"/>
</dbReference>
<reference evidence="15" key="1">
    <citation type="journal article" date="2024" name="Gigascience">
        <title>Chromosome-level genome of the poultry shaft louse Menopon gallinae provides insight into the host-switching and adaptive evolution of parasitic lice.</title>
        <authorList>
            <person name="Xu Y."/>
            <person name="Ma L."/>
            <person name="Liu S."/>
            <person name="Liang Y."/>
            <person name="Liu Q."/>
            <person name="He Z."/>
            <person name="Tian L."/>
            <person name="Duan Y."/>
            <person name="Cai W."/>
            <person name="Li H."/>
            <person name="Song F."/>
        </authorList>
    </citation>
    <scope>NUCLEOTIDE SEQUENCE</scope>
    <source>
        <strain evidence="15">Cailab_2023a</strain>
    </source>
</reference>
<evidence type="ECO:0000256" key="7">
    <source>
        <dbReference type="ARBA" id="ARBA00022490"/>
    </source>
</evidence>
<evidence type="ECO:0000256" key="14">
    <source>
        <dbReference type="SAM" id="Phobius"/>
    </source>
</evidence>
<evidence type="ECO:0000256" key="12">
    <source>
        <dbReference type="ARBA" id="ARBA00023242"/>
    </source>
</evidence>
<evidence type="ECO:0000256" key="9">
    <source>
        <dbReference type="ARBA" id="ARBA00022694"/>
    </source>
</evidence>
<keyword evidence="9" id="KW-0819">tRNA processing</keyword>
<comment type="caution">
    <text evidence="15">The sequence shown here is derived from an EMBL/GenBank/DDBJ whole genome shotgun (WGS) entry which is preliminary data.</text>
</comment>
<evidence type="ECO:0000256" key="6">
    <source>
        <dbReference type="ARBA" id="ARBA00020265"/>
    </source>
</evidence>
<keyword evidence="11 14" id="KW-0472">Membrane</keyword>
<dbReference type="InterPro" id="IPR008728">
    <property type="entry name" value="Elongator_complex_protein_4"/>
</dbReference>
<feature type="transmembrane region" description="Helical" evidence="14">
    <location>
        <begin position="576"/>
        <end position="602"/>
    </location>
</feature>
<evidence type="ECO:0000256" key="2">
    <source>
        <dbReference type="ARBA" id="ARBA00004141"/>
    </source>
</evidence>
<feature type="compositionally biased region" description="Basic and acidic residues" evidence="13">
    <location>
        <begin position="625"/>
        <end position="641"/>
    </location>
</feature>
<dbReference type="PANTHER" id="PTHR12896:SF1">
    <property type="entry name" value="ELONGATOR COMPLEX PROTEIN 4"/>
    <property type="match status" value="1"/>
</dbReference>
<dbReference type="Pfam" id="PF00335">
    <property type="entry name" value="Tetraspanin"/>
    <property type="match status" value="1"/>
</dbReference>